<sequence length="66" mass="7216">MFVGPKNAQGGYGGALLFKEDAGREAKECVRDQTNWQMQGDMIMIKNSSKSKPATVVDPILNKAML</sequence>
<evidence type="ECO:0000313" key="1">
    <source>
        <dbReference type="EMBL" id="TGO82461.1"/>
    </source>
</evidence>
<evidence type="ECO:0000313" key="2">
    <source>
        <dbReference type="Proteomes" id="UP000297280"/>
    </source>
</evidence>
<gene>
    <name evidence="1" type="ORF">BPOR_0826g00020</name>
</gene>
<protein>
    <submittedName>
        <fullName evidence="1">Uncharacterized protein</fullName>
    </submittedName>
</protein>
<name>A0A4Z1K8N6_9HELO</name>
<organism evidence="1 2">
    <name type="scientific">Botrytis porri</name>
    <dbReference type="NCBI Taxonomy" id="87229"/>
    <lineage>
        <taxon>Eukaryota</taxon>
        <taxon>Fungi</taxon>
        <taxon>Dikarya</taxon>
        <taxon>Ascomycota</taxon>
        <taxon>Pezizomycotina</taxon>
        <taxon>Leotiomycetes</taxon>
        <taxon>Helotiales</taxon>
        <taxon>Sclerotiniaceae</taxon>
        <taxon>Botrytis</taxon>
    </lineage>
</organism>
<accession>A0A4Z1K8N6</accession>
<proteinExistence type="predicted"/>
<dbReference type="AlphaFoldDB" id="A0A4Z1K8N6"/>
<dbReference type="Proteomes" id="UP000297280">
    <property type="component" value="Unassembled WGS sequence"/>
</dbReference>
<dbReference type="EMBL" id="PQXO01000823">
    <property type="protein sequence ID" value="TGO82461.1"/>
    <property type="molecule type" value="Genomic_DNA"/>
</dbReference>
<keyword evidence="2" id="KW-1185">Reference proteome</keyword>
<reference evidence="1 2" key="1">
    <citation type="submission" date="2017-12" db="EMBL/GenBank/DDBJ databases">
        <title>Comparative genomics of Botrytis spp.</title>
        <authorList>
            <person name="Valero-Jimenez C.A."/>
            <person name="Tapia P."/>
            <person name="Veloso J."/>
            <person name="Silva-Moreno E."/>
            <person name="Staats M."/>
            <person name="Valdes J.H."/>
            <person name="Van Kan J.A.L."/>
        </authorList>
    </citation>
    <scope>NUCLEOTIDE SEQUENCE [LARGE SCALE GENOMIC DNA]</scope>
    <source>
        <strain evidence="1 2">MUCL3349</strain>
    </source>
</reference>
<comment type="caution">
    <text evidence="1">The sequence shown here is derived from an EMBL/GenBank/DDBJ whole genome shotgun (WGS) entry which is preliminary data.</text>
</comment>